<feature type="domain" description="SD-repeat containing protein B" evidence="5">
    <location>
        <begin position="800"/>
        <end position="872"/>
    </location>
</feature>
<dbReference type="Pfam" id="PF24346">
    <property type="entry name" value="DUF7507"/>
    <property type="match status" value="2"/>
</dbReference>
<dbReference type="InterPro" id="IPR051417">
    <property type="entry name" value="SDr/BOS_complex"/>
</dbReference>
<dbReference type="SUPFAM" id="SSF117074">
    <property type="entry name" value="Hypothetical protein PA1324"/>
    <property type="match status" value="12"/>
</dbReference>
<dbReference type="EMBL" id="CP002046">
    <property type="protein sequence ID" value="EAP87089.2"/>
    <property type="molecule type" value="Genomic_DNA"/>
</dbReference>
<feature type="domain" description="SD-repeat containing protein B" evidence="5">
    <location>
        <begin position="1207"/>
        <end position="1264"/>
    </location>
</feature>
<feature type="domain" description="SD-repeat containing protein B" evidence="5">
    <location>
        <begin position="596"/>
        <end position="668"/>
    </location>
</feature>
<proteinExistence type="predicted"/>
<feature type="domain" description="SD-repeat containing protein B" evidence="5">
    <location>
        <begin position="698"/>
        <end position="770"/>
    </location>
</feature>
<feature type="compositionally biased region" description="Acidic residues" evidence="4">
    <location>
        <begin position="1418"/>
        <end position="1429"/>
    </location>
</feature>
<dbReference type="Pfam" id="PF13585">
    <property type="entry name" value="CHU_C"/>
    <property type="match status" value="1"/>
</dbReference>
<feature type="domain" description="SD-repeat containing protein B" evidence="5">
    <location>
        <begin position="288"/>
        <end position="345"/>
    </location>
</feature>
<feature type="domain" description="SD-repeat containing protein B" evidence="5">
    <location>
        <begin position="902"/>
        <end position="974"/>
    </location>
</feature>
<evidence type="ECO:0000259" key="5">
    <source>
        <dbReference type="Pfam" id="PF17210"/>
    </source>
</evidence>
<keyword evidence="2" id="KW-0964">Secreted</keyword>
<feature type="domain" description="DUF7507" evidence="6">
    <location>
        <begin position="1328"/>
        <end position="1416"/>
    </location>
</feature>
<organism evidence="7 8">
    <name type="scientific">Croceibacter atlanticus (strain ATCC BAA-628 / JCM 21780 / CIP 108009 / IAM 15332 / KCTC 12090 / HTCC2559)</name>
    <dbReference type="NCBI Taxonomy" id="216432"/>
    <lineage>
        <taxon>Bacteria</taxon>
        <taxon>Pseudomonadati</taxon>
        <taxon>Bacteroidota</taxon>
        <taxon>Flavobacteriia</taxon>
        <taxon>Flavobacteriales</taxon>
        <taxon>Flavobacteriaceae</taxon>
        <taxon>Croceibacter</taxon>
    </lineage>
</organism>
<evidence type="ECO:0000259" key="6">
    <source>
        <dbReference type="Pfam" id="PF24346"/>
    </source>
</evidence>
<dbReference type="PANTHER" id="PTHR23303">
    <property type="entry name" value="CARBOXYPEPTIDASE REGULATORY REGION-CONTAINING"/>
    <property type="match status" value="1"/>
</dbReference>
<evidence type="ECO:0000256" key="3">
    <source>
        <dbReference type="ARBA" id="ARBA00022729"/>
    </source>
</evidence>
<keyword evidence="8" id="KW-1185">Reference proteome</keyword>
<dbReference type="Pfam" id="PF17210">
    <property type="entry name" value="SdrD_B"/>
    <property type="match status" value="12"/>
</dbReference>
<feature type="domain" description="DUF7507" evidence="6">
    <location>
        <begin position="1438"/>
        <end position="1539"/>
    </location>
</feature>
<dbReference type="InterPro" id="IPR033764">
    <property type="entry name" value="Sdr_B"/>
</dbReference>
<sequence length="1665" mass="171760">MPGVDVVITDMDGNIQTVMTDANGNWTATVVEGDATVDVDETTLEDGSVLTTAGSDPETVLVTAGDTTATTDDGYISDGVITGTVYNDENGNGIQDAGELGLPGVDVVITDVNNVEQTVTTDANGDWTATVPAGDTVIDVDETTLEDGSVLTTASSDPETVLVTAGDTTATTDDGYNVPVNTGTLSGVVFNDENNNGIQDAGELGLPGVDVVITDMDGNIQTVMTDANGNWTATVVEGDATVDVDETTLEDGSVLTTAGSDPETVLVTAGDTTATTDDGYISDGVITGTVYNDENGNGIQDAGELGLPGVDVVITDVNNVEQTVTTDANGDWTATVPAGDTVIDVDETTLEDGSVLTTAGSDPETVLVTAGDTTATTDDGYNVPVNTGTLSGVVFNDENNNGIQDAGELGLPGVDVVITDMDGNIQTVVTDANGNWTATVVEGDATVDVDETTLEDGSVLTTAGSDPETVTVIADENTATTDDGYTFTATVFGHVFEDTNNNGIQDAGEIDLAGVDVIITDSTGTTFTVTTNGMGNWVALVTAGSTMIDVDESSLPDGYILTTIGSDPETVIAIAGTSTGSTEDGYYLPDGTVTGHVFEDTNNNGVQDTGEIDLAGVDVVITEADGTTQVVTTDVDGNWTATVAAGTTTVDVDETTLPAGYELTTIGSDPETITVPSNGTVSTTEDGYYLPDGTVTGHVFEDTNNNGVQDAGEIDLAGVEVVITEADGTTQVVTTDADGNWTATVAAGTTTVDVDETTLPAGYELTTIGSDPETITVPSNGTVSTTEDGYYLPDGTVTGHVFEDTNNNGVQDAGEIDLAGVEVVITEADGTTQVVTTDADGNWTATVAAGTTTVDVDETTLPAGYELTTIGSDPETITVPSNGTVSTTEDGYYLPDGTVTGHVFEDTNNNGVQDTGEIDLAGVDVVITEADGTTQVVTTDADGNWTATVAAGTTTVDVDETTLPAGYELTTIGSDPETVTVPSNGTVSTTEDGYYLPDGTVTGHVFEDTNNNGVQDTGEIDLAGVDVVITEADGTTQVVTTDADGNWTATVAAGTTTVDVDETTLPAGYELTTIGSDPETVTVPSNGTVSTTEDGYYLPDGTVTGHVFEDTNNNGVQDAGEIDLAGVEVVITEADGTTQVVTTDADGNWTATVAAGTTTVDVDETTLPAGYELTTIGSDPETVTIPSNGTVSTTEDGYYLPESTGTISGHVYEDTNGNGVQDVGEPNLEGVSVIITDNNGDVTTVVTDVDGNWMSTQLPEGDATSDIDEATLPTCSNGVDYSMTEGTDPTTTTVIAGQNVFSDNDGYEPPASIVLEKIDILPIEDTNANGILDAGDTINYMFIVTNTGCSELTDVTVVDLDPNVSVVGNPITLQPGESNNTITGTYIITQDDIDLGSFENSAAVDSMNPAGDVISDNQSDDPDTADDNDSTVTVLDQNPALTLLKVGTYVDVNDNGPDVGDQIIYTFTVENTGNVTLFDVSIEDDLVTVTGGPITLEIGEIDDSTFQAIYIVTQADIDAGQVENIATARGESGEGVVVVDVSDDPTNPNSNTDDPTVTPLEPLDDLIIYNGVSPNGDGINDAFTIRGIENFPDNTLSIYNRWGVEVYNVDGYGQNGNKFVGISEGRVTIEQDRQLPVGTYFYVLKYTNSITGQENKKAGYLYINR</sequence>
<feature type="domain" description="SD-repeat containing protein B" evidence="5">
    <location>
        <begin position="392"/>
        <end position="466"/>
    </location>
</feature>
<dbReference type="HOGENOM" id="CLU_238768_0_0_10"/>
<name>A3UBA3_CROAH</name>
<evidence type="ECO:0000256" key="1">
    <source>
        <dbReference type="ARBA" id="ARBA00004613"/>
    </source>
</evidence>
<evidence type="ECO:0000313" key="8">
    <source>
        <dbReference type="Proteomes" id="UP000002297"/>
    </source>
</evidence>
<feature type="region of interest" description="Disordered" evidence="4">
    <location>
        <begin position="1406"/>
        <end position="1429"/>
    </location>
</feature>
<accession>A3UBA3</accession>
<feature type="domain" description="SD-repeat containing protein B" evidence="5">
    <location>
        <begin position="1106"/>
        <end position="1178"/>
    </location>
</feature>
<dbReference type="KEGG" id="cat:CA2559_13653"/>
<evidence type="ECO:0000256" key="2">
    <source>
        <dbReference type="ARBA" id="ARBA00022525"/>
    </source>
</evidence>
<dbReference type="InterPro" id="IPR013783">
    <property type="entry name" value="Ig-like_fold"/>
</dbReference>
<dbReference type="STRING" id="216432.CA2559_13653"/>
<protein>
    <submittedName>
        <fullName evidence="7">Uncharacterized protein</fullName>
    </submittedName>
</protein>
<dbReference type="eggNOG" id="COG1361">
    <property type="taxonomic scope" value="Bacteria"/>
</dbReference>
<comment type="subcellular location">
    <subcellularLocation>
        <location evidence="1">Secreted</location>
    </subcellularLocation>
</comment>
<feature type="domain" description="SD-repeat containing protein B" evidence="5">
    <location>
        <begin position="1004"/>
        <end position="1076"/>
    </location>
</feature>
<feature type="domain" description="SD-repeat containing protein B" evidence="5">
    <location>
        <begin position="83"/>
        <end position="140"/>
    </location>
</feature>
<dbReference type="InterPro" id="IPR055354">
    <property type="entry name" value="DUF7507"/>
</dbReference>
<dbReference type="GO" id="GO:0005576">
    <property type="term" value="C:extracellular region"/>
    <property type="evidence" value="ECO:0007669"/>
    <property type="project" value="UniProtKB-SubCell"/>
</dbReference>
<reference evidence="7 8" key="1">
    <citation type="journal article" date="2010" name="J. Bacteriol.">
        <title>The complete genome sequence of Croceibacter atlanticus HTCC2559T.</title>
        <authorList>
            <person name="Oh H.M."/>
            <person name="Kang I."/>
            <person name="Ferriera S."/>
            <person name="Giovannoni S.J."/>
            <person name="Cho J.C."/>
        </authorList>
    </citation>
    <scope>NUCLEOTIDE SEQUENCE [LARGE SCALE GENOMIC DNA]</scope>
    <source>
        <strain evidence="8">ATCC BAA-628 / HTCC2559 / KCTC 12090</strain>
    </source>
</reference>
<dbReference type="Gene3D" id="2.60.40.10">
    <property type="entry name" value="Immunoglobulins"/>
    <property type="match status" value="12"/>
</dbReference>
<feature type="domain" description="SD-repeat containing protein B" evidence="5">
    <location>
        <begin position="187"/>
        <end position="258"/>
    </location>
</feature>
<evidence type="ECO:0000256" key="4">
    <source>
        <dbReference type="SAM" id="MobiDB-lite"/>
    </source>
</evidence>
<gene>
    <name evidence="7" type="ordered locus">CA2559_13653</name>
</gene>
<keyword evidence="3" id="KW-0732">Signal</keyword>
<feature type="domain" description="SD-repeat containing protein B" evidence="5">
    <location>
        <begin position="494"/>
        <end position="564"/>
    </location>
</feature>
<dbReference type="eggNOG" id="COG4932">
    <property type="taxonomic scope" value="Bacteria"/>
</dbReference>
<dbReference type="Proteomes" id="UP000002297">
    <property type="component" value="Chromosome"/>
</dbReference>
<evidence type="ECO:0000313" key="7">
    <source>
        <dbReference type="EMBL" id="EAP87089.2"/>
    </source>
</evidence>